<evidence type="ECO:0000256" key="1">
    <source>
        <dbReference type="SAM" id="MobiDB-lite"/>
    </source>
</evidence>
<protein>
    <recommendedName>
        <fullName evidence="5">Transmembrane protein</fullName>
    </recommendedName>
</protein>
<reference evidence="3" key="1">
    <citation type="submission" date="2019-11" db="EMBL/GenBank/DDBJ databases">
        <title>Leishmania tarentolae CDS.</title>
        <authorList>
            <person name="Goto Y."/>
            <person name="Yamagishi J."/>
        </authorList>
    </citation>
    <scope>NUCLEOTIDE SEQUENCE [LARGE SCALE GENOMIC DNA]</scope>
    <source>
        <strain evidence="3">Parrot Tar II</strain>
    </source>
</reference>
<keyword evidence="2" id="KW-0812">Transmembrane</keyword>
<evidence type="ECO:0000313" key="4">
    <source>
        <dbReference type="Proteomes" id="UP000419144"/>
    </source>
</evidence>
<accession>A0A640K7J0</accession>
<sequence length="296" mass="32686">MMVPVAHCRRHVRACICVCRSMAWTQCSRVYPPPSPPPSSSSPSLLLPPPPPPPPNTTFLFLCVFSLSVVRPSLTPRHRRHPPCHNLRSRRTSIQREDAQPTTVVTVMAPPLAHITTGAVARLSKRTTFSASLRDHLPTTTIIHNRPLRSSVTACAAAERSAVASAASALVCSRRRFYDKIREKRDGSEGDGPDCMFQDFPKGPNRQRVPAELHRSNKAAVDDADKLNRVFCVLLVLMFGCLYYVLNPFQSDPYGRPDGYGVTEPKIAYGSSDLAGRNSSDGRRGDEDTRSLRGRT</sequence>
<dbReference type="AlphaFoldDB" id="A0A640K7J0"/>
<evidence type="ECO:0000313" key="3">
    <source>
        <dbReference type="EMBL" id="GET85392.1"/>
    </source>
</evidence>
<evidence type="ECO:0008006" key="5">
    <source>
        <dbReference type="Google" id="ProtNLM"/>
    </source>
</evidence>
<evidence type="ECO:0000256" key="2">
    <source>
        <dbReference type="SAM" id="Phobius"/>
    </source>
</evidence>
<proteinExistence type="predicted"/>
<name>A0A640K7J0_LEITA</name>
<keyword evidence="4" id="KW-1185">Reference proteome</keyword>
<feature type="compositionally biased region" description="Basic and acidic residues" evidence="1">
    <location>
        <begin position="280"/>
        <end position="296"/>
    </location>
</feature>
<dbReference type="OrthoDB" id="273337at2759"/>
<organism evidence="3 4">
    <name type="scientific">Leishmania tarentolae</name>
    <name type="common">Sauroleishmania tarentolae</name>
    <dbReference type="NCBI Taxonomy" id="5689"/>
    <lineage>
        <taxon>Eukaryota</taxon>
        <taxon>Discoba</taxon>
        <taxon>Euglenozoa</taxon>
        <taxon>Kinetoplastea</taxon>
        <taxon>Metakinetoplastina</taxon>
        <taxon>Trypanosomatida</taxon>
        <taxon>Trypanosomatidae</taxon>
        <taxon>Leishmaniinae</taxon>
        <taxon>Leishmania</taxon>
        <taxon>lizard Leishmania</taxon>
    </lineage>
</organism>
<feature type="region of interest" description="Disordered" evidence="1">
    <location>
        <begin position="261"/>
        <end position="296"/>
    </location>
</feature>
<comment type="caution">
    <text evidence="3">The sequence shown here is derived from an EMBL/GenBank/DDBJ whole genome shotgun (WGS) entry which is preliminary data.</text>
</comment>
<gene>
    <name evidence="3" type="ORF">LtaPh_0103800</name>
</gene>
<feature type="region of interest" description="Disordered" evidence="1">
    <location>
        <begin position="183"/>
        <end position="209"/>
    </location>
</feature>
<feature type="transmembrane region" description="Helical" evidence="2">
    <location>
        <begin position="227"/>
        <end position="246"/>
    </location>
</feature>
<dbReference type="Proteomes" id="UP000419144">
    <property type="component" value="Unassembled WGS sequence"/>
</dbReference>
<dbReference type="VEuPathDB" id="TriTrypDB:LtaPh_0103800"/>
<dbReference type="EMBL" id="BLBS01000001">
    <property type="protein sequence ID" value="GET85392.1"/>
    <property type="molecule type" value="Genomic_DNA"/>
</dbReference>
<keyword evidence="2" id="KW-1133">Transmembrane helix</keyword>
<keyword evidence="2" id="KW-0472">Membrane</keyword>